<keyword evidence="2" id="KW-0067">ATP-binding</keyword>
<feature type="region of interest" description="Disordered" evidence="3">
    <location>
        <begin position="116"/>
        <end position="264"/>
    </location>
</feature>
<feature type="compositionally biased region" description="Acidic residues" evidence="3">
    <location>
        <begin position="221"/>
        <end position="235"/>
    </location>
</feature>
<reference evidence="5 6" key="1">
    <citation type="journal article" date="2019" name="Nat. Ecol. Evol.">
        <title>Megaphylogeny resolves global patterns of mushroom evolution.</title>
        <authorList>
            <person name="Varga T."/>
            <person name="Krizsan K."/>
            <person name="Foldi C."/>
            <person name="Dima B."/>
            <person name="Sanchez-Garcia M."/>
            <person name="Sanchez-Ramirez S."/>
            <person name="Szollosi G.J."/>
            <person name="Szarkandi J.G."/>
            <person name="Papp V."/>
            <person name="Albert L."/>
            <person name="Andreopoulos W."/>
            <person name="Angelini C."/>
            <person name="Antonin V."/>
            <person name="Barry K.W."/>
            <person name="Bougher N.L."/>
            <person name="Buchanan P."/>
            <person name="Buyck B."/>
            <person name="Bense V."/>
            <person name="Catcheside P."/>
            <person name="Chovatia M."/>
            <person name="Cooper J."/>
            <person name="Damon W."/>
            <person name="Desjardin D."/>
            <person name="Finy P."/>
            <person name="Geml J."/>
            <person name="Haridas S."/>
            <person name="Hughes K."/>
            <person name="Justo A."/>
            <person name="Karasinski D."/>
            <person name="Kautmanova I."/>
            <person name="Kiss B."/>
            <person name="Kocsube S."/>
            <person name="Kotiranta H."/>
            <person name="LaButti K.M."/>
            <person name="Lechner B.E."/>
            <person name="Liimatainen K."/>
            <person name="Lipzen A."/>
            <person name="Lukacs Z."/>
            <person name="Mihaltcheva S."/>
            <person name="Morgado L.N."/>
            <person name="Niskanen T."/>
            <person name="Noordeloos M.E."/>
            <person name="Ohm R.A."/>
            <person name="Ortiz-Santana B."/>
            <person name="Ovrebo C."/>
            <person name="Racz N."/>
            <person name="Riley R."/>
            <person name="Savchenko A."/>
            <person name="Shiryaev A."/>
            <person name="Soop K."/>
            <person name="Spirin V."/>
            <person name="Szebenyi C."/>
            <person name="Tomsovsky M."/>
            <person name="Tulloss R.E."/>
            <person name="Uehling J."/>
            <person name="Grigoriev I.V."/>
            <person name="Vagvolgyi C."/>
            <person name="Papp T."/>
            <person name="Martin F.M."/>
            <person name="Miettinen O."/>
            <person name="Hibbett D.S."/>
            <person name="Nagy L.G."/>
        </authorList>
    </citation>
    <scope>NUCLEOTIDE SEQUENCE [LARGE SCALE GENOMIC DNA]</scope>
    <source>
        <strain evidence="5 6">CBS 962.96</strain>
    </source>
</reference>
<dbReference type="PANTHER" id="PTHR45629:SF7">
    <property type="entry name" value="DNA EXCISION REPAIR PROTEIN ERCC-6-RELATED"/>
    <property type="match status" value="1"/>
</dbReference>
<dbReference type="EMBL" id="ML179238">
    <property type="protein sequence ID" value="THU93849.1"/>
    <property type="molecule type" value="Genomic_DNA"/>
</dbReference>
<gene>
    <name evidence="5" type="ORF">K435DRAFT_861149</name>
</gene>
<feature type="compositionally biased region" description="Acidic residues" evidence="3">
    <location>
        <begin position="250"/>
        <end position="262"/>
    </location>
</feature>
<evidence type="ECO:0000313" key="6">
    <source>
        <dbReference type="Proteomes" id="UP000297245"/>
    </source>
</evidence>
<protein>
    <recommendedName>
        <fullName evidence="4">SNF2 N-terminal domain-containing protein</fullName>
    </recommendedName>
</protein>
<dbReference type="SUPFAM" id="SSF52540">
    <property type="entry name" value="P-loop containing nucleoside triphosphate hydrolases"/>
    <property type="match status" value="1"/>
</dbReference>
<evidence type="ECO:0000256" key="3">
    <source>
        <dbReference type="SAM" id="MobiDB-lite"/>
    </source>
</evidence>
<dbReference type="InterPro" id="IPR050496">
    <property type="entry name" value="SNF2_RAD54_helicase_repair"/>
</dbReference>
<proteinExistence type="predicted"/>
<feature type="compositionally biased region" description="Basic residues" evidence="3">
    <location>
        <begin position="41"/>
        <end position="63"/>
    </location>
</feature>
<accession>A0A4S8LW25</accession>
<evidence type="ECO:0000313" key="5">
    <source>
        <dbReference type="EMBL" id="THU93849.1"/>
    </source>
</evidence>
<dbReference type="InterPro" id="IPR038718">
    <property type="entry name" value="SNF2-like_sf"/>
</dbReference>
<dbReference type="InterPro" id="IPR027417">
    <property type="entry name" value="P-loop_NTPase"/>
</dbReference>
<keyword evidence="6" id="KW-1185">Reference proteome</keyword>
<feature type="compositionally biased region" description="Acidic residues" evidence="3">
    <location>
        <begin position="190"/>
        <end position="200"/>
    </location>
</feature>
<dbReference type="InterPro" id="IPR000330">
    <property type="entry name" value="SNF2_N"/>
</dbReference>
<dbReference type="PANTHER" id="PTHR45629">
    <property type="entry name" value="SNF2/RAD54 FAMILY MEMBER"/>
    <property type="match status" value="1"/>
</dbReference>
<sequence length="348" mass="39188">MNVKKSAYSKRNEMSIPAPMEPDSDPDFNPGRIPSDEEKNRLKKRGARKRREAINKRGHKRKRQDHEPVDSDYESDLNIARASNIQSTVYPNLLELYLGKVVDQGFNVNDQLFSGLSNDFGDEDDADNEMDEEEEQEQEAEEDMNSDEDEMSADDSRRVGMTASKPLPQKLNSKDHEKEIKKNPRTVDGPGEESVTESDSDGPIIVSKSISKPDPEKPLQNDEESLTESETDSEAEIWTSKKPSNVIANEDSETESDSEDEGFPFVGNCQNLKPGFPLSPGQTRLGPLFLDAEKKYKVPASINTYLREYQRDGVKFFYEHYKEGMGGLLGDDMGLGKSIHRGRVRNSS</sequence>
<name>A0A4S8LW25_DENBC</name>
<organism evidence="5 6">
    <name type="scientific">Dendrothele bispora (strain CBS 962.96)</name>
    <dbReference type="NCBI Taxonomy" id="1314807"/>
    <lineage>
        <taxon>Eukaryota</taxon>
        <taxon>Fungi</taxon>
        <taxon>Dikarya</taxon>
        <taxon>Basidiomycota</taxon>
        <taxon>Agaricomycotina</taxon>
        <taxon>Agaricomycetes</taxon>
        <taxon>Agaricomycetidae</taxon>
        <taxon>Agaricales</taxon>
        <taxon>Agaricales incertae sedis</taxon>
        <taxon>Dendrothele</taxon>
    </lineage>
</organism>
<dbReference type="Gene3D" id="3.40.50.10810">
    <property type="entry name" value="Tandem AAA-ATPase domain"/>
    <property type="match status" value="1"/>
</dbReference>
<feature type="domain" description="SNF2 N-terminal" evidence="4">
    <location>
        <begin position="309"/>
        <end position="339"/>
    </location>
</feature>
<dbReference type="GO" id="GO:0005524">
    <property type="term" value="F:ATP binding"/>
    <property type="evidence" value="ECO:0007669"/>
    <property type="project" value="InterPro"/>
</dbReference>
<evidence type="ECO:0000256" key="1">
    <source>
        <dbReference type="ARBA" id="ARBA00022741"/>
    </source>
</evidence>
<keyword evidence="1" id="KW-0547">Nucleotide-binding</keyword>
<dbReference type="Pfam" id="PF00176">
    <property type="entry name" value="SNF2-rel_dom"/>
    <property type="match status" value="1"/>
</dbReference>
<dbReference type="Proteomes" id="UP000297245">
    <property type="component" value="Unassembled WGS sequence"/>
</dbReference>
<dbReference type="OrthoDB" id="3033665at2759"/>
<evidence type="ECO:0000259" key="4">
    <source>
        <dbReference type="Pfam" id="PF00176"/>
    </source>
</evidence>
<feature type="compositionally biased region" description="Basic and acidic residues" evidence="3">
    <location>
        <begin position="211"/>
        <end position="220"/>
    </location>
</feature>
<evidence type="ECO:0000256" key="2">
    <source>
        <dbReference type="ARBA" id="ARBA00022840"/>
    </source>
</evidence>
<feature type="region of interest" description="Disordered" evidence="3">
    <location>
        <begin position="1"/>
        <end position="76"/>
    </location>
</feature>
<feature type="compositionally biased region" description="Basic and acidic residues" evidence="3">
    <location>
        <begin position="172"/>
        <end position="182"/>
    </location>
</feature>
<dbReference type="AlphaFoldDB" id="A0A4S8LW25"/>
<feature type="compositionally biased region" description="Acidic residues" evidence="3">
    <location>
        <begin position="120"/>
        <end position="153"/>
    </location>
</feature>